<dbReference type="GO" id="GO:0046872">
    <property type="term" value="F:metal ion binding"/>
    <property type="evidence" value="ECO:0007669"/>
    <property type="project" value="UniProtKB-KW"/>
</dbReference>
<evidence type="ECO:0000313" key="6">
    <source>
        <dbReference type="EMBL" id="TYO65107.1"/>
    </source>
</evidence>
<comment type="similarity">
    <text evidence="1">Belongs to the archease family.</text>
</comment>
<protein>
    <submittedName>
        <fullName evidence="6">Archease</fullName>
    </submittedName>
</protein>
<sequence>MRAPPAARGAGFAGFEILEHPADAKLRARGATLEELFAHAAEGLMSYLFGGATPQAQPGQTETIRIDAPDLEALLVDWLSELLYRATAEHRAYVDFRIIEICEHKLIASARTVSSEAIDDIKAITHHELSIRRQNGGWEASIVFDI</sequence>
<proteinExistence type="inferred from homology"/>
<organism evidence="6 7">
    <name type="scientific">Bradyrhizobium hipponense</name>
    <dbReference type="NCBI Taxonomy" id="2605638"/>
    <lineage>
        <taxon>Bacteria</taxon>
        <taxon>Pseudomonadati</taxon>
        <taxon>Pseudomonadota</taxon>
        <taxon>Alphaproteobacteria</taxon>
        <taxon>Hyphomicrobiales</taxon>
        <taxon>Nitrobacteraceae</taxon>
        <taxon>Bradyrhizobium</taxon>
    </lineage>
</organism>
<keyword evidence="3" id="KW-0479">Metal-binding</keyword>
<dbReference type="RefSeq" id="WP_148740753.1">
    <property type="nucleotide sequence ID" value="NZ_VSTH01000056.1"/>
</dbReference>
<dbReference type="Proteomes" id="UP000324797">
    <property type="component" value="Unassembled WGS sequence"/>
</dbReference>
<evidence type="ECO:0000256" key="3">
    <source>
        <dbReference type="ARBA" id="ARBA00022723"/>
    </source>
</evidence>
<dbReference type="AlphaFoldDB" id="A0A5S4YNM0"/>
<keyword evidence="4" id="KW-0106">Calcium</keyword>
<dbReference type="PANTHER" id="PTHR12682:SF11">
    <property type="entry name" value="PROTEIN ARCHEASE"/>
    <property type="match status" value="1"/>
</dbReference>
<evidence type="ECO:0000313" key="7">
    <source>
        <dbReference type="Proteomes" id="UP000324797"/>
    </source>
</evidence>
<dbReference type="Pfam" id="PF01951">
    <property type="entry name" value="Archease"/>
    <property type="match status" value="1"/>
</dbReference>
<dbReference type="InterPro" id="IPR023572">
    <property type="entry name" value="Archease_dom"/>
</dbReference>
<dbReference type="Gene3D" id="3.55.10.10">
    <property type="entry name" value="Archease domain"/>
    <property type="match status" value="1"/>
</dbReference>
<evidence type="ECO:0000256" key="1">
    <source>
        <dbReference type="ARBA" id="ARBA00007963"/>
    </source>
</evidence>
<dbReference type="InterPro" id="IPR036820">
    <property type="entry name" value="Archease_dom_sf"/>
</dbReference>
<gene>
    <name evidence="6" type="ORF">FXV83_18095</name>
</gene>
<reference evidence="6 7" key="1">
    <citation type="submission" date="2019-08" db="EMBL/GenBank/DDBJ databases">
        <title>Bradyrhizobium hipponensis sp. nov., a rhizobium isolated from a Lupinus angustifolius root nodule in Tunisia.</title>
        <authorList>
            <person name="Off K."/>
            <person name="Rejili M."/>
            <person name="Mars M."/>
            <person name="Brachmann A."/>
            <person name="Marin M."/>
        </authorList>
    </citation>
    <scope>NUCLEOTIDE SEQUENCE [LARGE SCALE GENOMIC DNA]</scope>
    <source>
        <strain evidence="7">aSej3</strain>
    </source>
</reference>
<feature type="domain" description="Archease" evidence="5">
    <location>
        <begin position="15"/>
        <end position="146"/>
    </location>
</feature>
<evidence type="ECO:0000256" key="4">
    <source>
        <dbReference type="ARBA" id="ARBA00022837"/>
    </source>
</evidence>
<dbReference type="SUPFAM" id="SSF69819">
    <property type="entry name" value="MTH1598-like"/>
    <property type="match status" value="1"/>
</dbReference>
<dbReference type="PANTHER" id="PTHR12682">
    <property type="entry name" value="ARCHEASE"/>
    <property type="match status" value="1"/>
</dbReference>
<evidence type="ECO:0000259" key="5">
    <source>
        <dbReference type="Pfam" id="PF01951"/>
    </source>
</evidence>
<keyword evidence="7" id="KW-1185">Reference proteome</keyword>
<name>A0A5S4YNM0_9BRAD</name>
<dbReference type="InterPro" id="IPR002804">
    <property type="entry name" value="Archease"/>
</dbReference>
<dbReference type="EMBL" id="VSTH01000056">
    <property type="protein sequence ID" value="TYO65107.1"/>
    <property type="molecule type" value="Genomic_DNA"/>
</dbReference>
<evidence type="ECO:0000256" key="2">
    <source>
        <dbReference type="ARBA" id="ARBA00022694"/>
    </source>
</evidence>
<keyword evidence="2" id="KW-0819">tRNA processing</keyword>
<comment type="caution">
    <text evidence="6">The sequence shown here is derived from an EMBL/GenBank/DDBJ whole genome shotgun (WGS) entry which is preliminary data.</text>
</comment>
<accession>A0A5S4YNM0</accession>
<dbReference type="GO" id="GO:0008033">
    <property type="term" value="P:tRNA processing"/>
    <property type="evidence" value="ECO:0007669"/>
    <property type="project" value="UniProtKB-KW"/>
</dbReference>